<comment type="caution">
    <text evidence="3">The sequence shown here is derived from an EMBL/GenBank/DDBJ whole genome shotgun (WGS) entry which is preliminary data.</text>
</comment>
<evidence type="ECO:0000313" key="4">
    <source>
        <dbReference type="Proteomes" id="UP000218542"/>
    </source>
</evidence>
<keyword evidence="4" id="KW-1185">Reference proteome</keyword>
<reference evidence="4" key="1">
    <citation type="journal article" date="2017" name="Environ. Microbiol. Rep.">
        <title>Genetic Diversity of Marine Anaerobic Ammonium-Oxidizing Bacteria as Revealed by Genomic and Proteomic Analyses of 'Candidatus Scalindua japonica'.</title>
        <authorList>
            <person name="Oshiki M."/>
            <person name="Mizuto K."/>
            <person name="Kimura Z."/>
            <person name="Kindaichi T."/>
            <person name="Satoh H."/>
            <person name="Okabe S."/>
        </authorList>
    </citation>
    <scope>NUCLEOTIDE SEQUENCE [LARGE SCALE GENOMIC DNA]</scope>
    <source>
        <strain evidence="4">husup-a2</strain>
    </source>
</reference>
<dbReference type="EMBL" id="BAOS01000045">
    <property type="protein sequence ID" value="GAX62935.1"/>
    <property type="molecule type" value="Genomic_DNA"/>
</dbReference>
<proteinExistence type="inferred from homology"/>
<dbReference type="AlphaFoldDB" id="A0A286U482"/>
<keyword evidence="3" id="KW-0808">Transferase</keyword>
<gene>
    <name evidence="3" type="ORF">SCALIN_C45_0093</name>
</gene>
<feature type="domain" description="Bacterial sugar transferase" evidence="2">
    <location>
        <begin position="4"/>
        <end position="147"/>
    </location>
</feature>
<evidence type="ECO:0000313" key="3">
    <source>
        <dbReference type="EMBL" id="GAX62935.1"/>
    </source>
</evidence>
<dbReference type="Pfam" id="PF02397">
    <property type="entry name" value="Bac_transf"/>
    <property type="match status" value="1"/>
</dbReference>
<sequence length="169" mass="19829">MKIGSPIFFKQQRPGLNGKPFCIYKFRTMTTEKDKKGNILPDEKRLLPFGKFLRATSIDELPELFNVLMGHMSMVGPRPLLMQYLERYTPTQARRHEVKPGVTGWAQIKGRNSISWEEKFDLDVWYVDNHDFKLDLKILLLTCWYVLCRRDINADNCATMHEFNGEKTI</sequence>
<name>A0A286U482_9BACT</name>
<dbReference type="PANTHER" id="PTHR30576">
    <property type="entry name" value="COLANIC BIOSYNTHESIS UDP-GLUCOSE LIPID CARRIER TRANSFERASE"/>
    <property type="match status" value="1"/>
</dbReference>
<accession>A0A286U482</accession>
<protein>
    <submittedName>
        <fullName evidence="3">Undecaprenyl-phosphate glycosyl-1-phosphate transferase</fullName>
    </submittedName>
</protein>
<evidence type="ECO:0000256" key="1">
    <source>
        <dbReference type="ARBA" id="ARBA00006464"/>
    </source>
</evidence>
<evidence type="ECO:0000259" key="2">
    <source>
        <dbReference type="Pfam" id="PF02397"/>
    </source>
</evidence>
<dbReference type="Proteomes" id="UP000218542">
    <property type="component" value="Unassembled WGS sequence"/>
</dbReference>
<comment type="similarity">
    <text evidence="1">Belongs to the bacterial sugar transferase family.</text>
</comment>
<dbReference type="InterPro" id="IPR003362">
    <property type="entry name" value="Bact_transf"/>
</dbReference>
<organism evidence="3 4">
    <name type="scientific">Candidatus Scalindua japonica</name>
    <dbReference type="NCBI Taxonomy" id="1284222"/>
    <lineage>
        <taxon>Bacteria</taxon>
        <taxon>Pseudomonadati</taxon>
        <taxon>Planctomycetota</taxon>
        <taxon>Candidatus Brocadiia</taxon>
        <taxon>Candidatus Brocadiales</taxon>
        <taxon>Candidatus Scalinduaceae</taxon>
        <taxon>Candidatus Scalindua</taxon>
    </lineage>
</organism>
<dbReference type="GO" id="GO:0016780">
    <property type="term" value="F:phosphotransferase activity, for other substituted phosphate groups"/>
    <property type="evidence" value="ECO:0007669"/>
    <property type="project" value="TreeGrafter"/>
</dbReference>
<dbReference type="PANTHER" id="PTHR30576:SF8">
    <property type="entry name" value="UNDECAPRENYL-PHOSPHATE GALACTOSE PHOSPHOTRANSFERASE"/>
    <property type="match status" value="1"/>
</dbReference>